<dbReference type="InterPro" id="IPR000073">
    <property type="entry name" value="AB_hydrolase_1"/>
</dbReference>
<comment type="caution">
    <text evidence="2">The sequence shown here is derived from an EMBL/GenBank/DDBJ whole genome shotgun (WGS) entry which is preliminary data.</text>
</comment>
<dbReference type="EMBL" id="JBHUFV010000003">
    <property type="protein sequence ID" value="MFD1929971.1"/>
    <property type="molecule type" value="Genomic_DNA"/>
</dbReference>
<proteinExistence type="predicted"/>
<evidence type="ECO:0000259" key="1">
    <source>
        <dbReference type="Pfam" id="PF12697"/>
    </source>
</evidence>
<evidence type="ECO:0000313" key="3">
    <source>
        <dbReference type="Proteomes" id="UP001597368"/>
    </source>
</evidence>
<name>A0ABW4SKI8_9ACTN</name>
<organism evidence="2 3">
    <name type="scientific">Nonomuraea mangrovi</name>
    <dbReference type="NCBI Taxonomy" id="2316207"/>
    <lineage>
        <taxon>Bacteria</taxon>
        <taxon>Bacillati</taxon>
        <taxon>Actinomycetota</taxon>
        <taxon>Actinomycetes</taxon>
        <taxon>Streptosporangiales</taxon>
        <taxon>Streptosporangiaceae</taxon>
        <taxon>Nonomuraea</taxon>
    </lineage>
</organism>
<gene>
    <name evidence="2" type="ORF">ACFSKW_00625</name>
</gene>
<protein>
    <submittedName>
        <fullName evidence="2">Alpha/beta fold hydrolase</fullName>
    </submittedName>
</protein>
<dbReference type="PANTHER" id="PTHR37017">
    <property type="entry name" value="AB HYDROLASE-1 DOMAIN-CONTAINING PROTEIN-RELATED"/>
    <property type="match status" value="1"/>
</dbReference>
<dbReference type="InterPro" id="IPR029058">
    <property type="entry name" value="AB_hydrolase_fold"/>
</dbReference>
<dbReference type="Gene3D" id="3.40.50.1820">
    <property type="entry name" value="alpha/beta hydrolase"/>
    <property type="match status" value="1"/>
</dbReference>
<keyword evidence="3" id="KW-1185">Reference proteome</keyword>
<reference evidence="3" key="1">
    <citation type="journal article" date="2019" name="Int. J. Syst. Evol. Microbiol.">
        <title>The Global Catalogue of Microorganisms (GCM) 10K type strain sequencing project: providing services to taxonomists for standard genome sequencing and annotation.</title>
        <authorList>
            <consortium name="The Broad Institute Genomics Platform"/>
            <consortium name="The Broad Institute Genome Sequencing Center for Infectious Disease"/>
            <person name="Wu L."/>
            <person name="Ma J."/>
        </authorList>
    </citation>
    <scope>NUCLEOTIDE SEQUENCE [LARGE SCALE GENOMIC DNA]</scope>
    <source>
        <strain evidence="3">ICMP 6774ER</strain>
    </source>
</reference>
<dbReference type="Proteomes" id="UP001597368">
    <property type="component" value="Unassembled WGS sequence"/>
</dbReference>
<evidence type="ECO:0000313" key="2">
    <source>
        <dbReference type="EMBL" id="MFD1929971.1"/>
    </source>
</evidence>
<dbReference type="SUPFAM" id="SSF53474">
    <property type="entry name" value="alpha/beta-Hydrolases"/>
    <property type="match status" value="1"/>
</dbReference>
<feature type="domain" description="AB hydrolase-1" evidence="1">
    <location>
        <begin position="9"/>
        <end position="219"/>
    </location>
</feature>
<dbReference type="InterPro" id="IPR052897">
    <property type="entry name" value="Sec-Metab_Biosynth_Hydrolase"/>
</dbReference>
<sequence length="227" mass="23750">MSEPIRPTIVLVHGAFTDASSWAAVIGELQAAGFTVRAPANPLRDLAGDAAHISGVVRAIDGPVVLVGHCYGGAVITNVDAGNVVALGFVAAFGLDSGESVRDLVHRFAPMPIAAATVRAEGELYVRDDRFREVLAADLPPHVTAVMSAAQRPIARGALEGRSGRPSWASLPTWYAIAHADRALNPRAQHFMAQRMAAVEHHLDGSHAVPLSLPAAVADMIRAAAGR</sequence>
<dbReference type="Pfam" id="PF12697">
    <property type="entry name" value="Abhydrolase_6"/>
    <property type="match status" value="1"/>
</dbReference>
<dbReference type="RefSeq" id="WP_379567950.1">
    <property type="nucleotide sequence ID" value="NZ_JBHUFV010000003.1"/>
</dbReference>
<dbReference type="GO" id="GO:0016787">
    <property type="term" value="F:hydrolase activity"/>
    <property type="evidence" value="ECO:0007669"/>
    <property type="project" value="UniProtKB-KW"/>
</dbReference>
<dbReference type="PANTHER" id="PTHR37017:SF11">
    <property type="entry name" value="ESTERASE_LIPASE_THIOESTERASE DOMAIN-CONTAINING PROTEIN"/>
    <property type="match status" value="1"/>
</dbReference>
<accession>A0ABW4SKI8</accession>
<keyword evidence="2" id="KW-0378">Hydrolase</keyword>